<dbReference type="NCBIfam" id="TIGR00018">
    <property type="entry name" value="panC"/>
    <property type="match status" value="1"/>
</dbReference>
<keyword evidence="3 8" id="KW-0436">Ligase</keyword>
<feature type="binding site" evidence="8">
    <location>
        <position position="61"/>
    </location>
    <ligand>
        <name>(R)-pantoate</name>
        <dbReference type="ChEBI" id="CHEBI:15980"/>
    </ligand>
</feature>
<proteinExistence type="inferred from homology"/>
<evidence type="ECO:0000313" key="9">
    <source>
        <dbReference type="EMBL" id="TGG94108.1"/>
    </source>
</evidence>
<dbReference type="EMBL" id="SRMF01000002">
    <property type="protein sequence ID" value="TGG94108.1"/>
    <property type="molecule type" value="Genomic_DNA"/>
</dbReference>
<comment type="subunit">
    <text evidence="8">Homodimer.</text>
</comment>
<dbReference type="EC" id="6.3.2.1" evidence="8"/>
<comment type="caution">
    <text evidence="9">The sequence shown here is derived from an EMBL/GenBank/DDBJ whole genome shotgun (WGS) entry which is preliminary data.</text>
</comment>
<dbReference type="GO" id="GO:0005524">
    <property type="term" value="F:ATP binding"/>
    <property type="evidence" value="ECO:0007669"/>
    <property type="project" value="UniProtKB-KW"/>
</dbReference>
<evidence type="ECO:0000256" key="8">
    <source>
        <dbReference type="HAMAP-Rule" id="MF_00158"/>
    </source>
</evidence>
<dbReference type="HAMAP" id="MF_00158">
    <property type="entry name" value="PanC"/>
    <property type="match status" value="1"/>
</dbReference>
<dbReference type="Gene3D" id="3.30.1300.10">
    <property type="entry name" value="Pantoate-beta-alanine ligase, C-terminal domain"/>
    <property type="match status" value="1"/>
</dbReference>
<evidence type="ECO:0000256" key="6">
    <source>
        <dbReference type="ARBA" id="ARBA00022840"/>
    </source>
</evidence>
<evidence type="ECO:0000256" key="2">
    <source>
        <dbReference type="ARBA" id="ARBA00009256"/>
    </source>
</evidence>
<protein>
    <recommendedName>
        <fullName evidence="8">Pantothenate synthetase</fullName>
        <shortName evidence="8">PS</shortName>
        <ecNumber evidence="8">6.3.2.1</ecNumber>
    </recommendedName>
    <alternativeName>
        <fullName evidence="8">Pantoate--beta-alanine ligase</fullName>
    </alternativeName>
    <alternativeName>
        <fullName evidence="8">Pantoate-activating enzyme</fullName>
    </alternativeName>
</protein>
<comment type="pathway">
    <text evidence="1 8">Cofactor biosynthesis; (R)-pantothenate biosynthesis; (R)-pantothenate from (R)-pantoate and beta-alanine: step 1/1.</text>
</comment>
<evidence type="ECO:0000256" key="4">
    <source>
        <dbReference type="ARBA" id="ARBA00022655"/>
    </source>
</evidence>
<dbReference type="PANTHER" id="PTHR21299">
    <property type="entry name" value="CYTIDYLATE KINASE/PANTOATE-BETA-ALANINE LIGASE"/>
    <property type="match status" value="1"/>
</dbReference>
<comment type="miscellaneous">
    <text evidence="8">The reaction proceeds by a bi uni uni bi ping pong mechanism.</text>
</comment>
<dbReference type="UniPathway" id="UPA00028">
    <property type="reaction ID" value="UER00005"/>
</dbReference>
<evidence type="ECO:0000313" key="10">
    <source>
        <dbReference type="Proteomes" id="UP000297475"/>
    </source>
</evidence>
<dbReference type="Gene3D" id="3.40.50.620">
    <property type="entry name" value="HUPs"/>
    <property type="match status" value="1"/>
</dbReference>
<feature type="binding site" evidence="8">
    <location>
        <position position="153"/>
    </location>
    <ligand>
        <name>(R)-pantoate</name>
        <dbReference type="ChEBI" id="CHEBI:15980"/>
    </ligand>
</feature>
<evidence type="ECO:0000256" key="1">
    <source>
        <dbReference type="ARBA" id="ARBA00004990"/>
    </source>
</evidence>
<feature type="binding site" evidence="8">
    <location>
        <begin position="184"/>
        <end position="187"/>
    </location>
    <ligand>
        <name>ATP</name>
        <dbReference type="ChEBI" id="CHEBI:30616"/>
    </ligand>
</feature>
<accession>A0A4Z0WH56</accession>
<dbReference type="FunFam" id="3.30.1300.10:FF:000001">
    <property type="entry name" value="Pantothenate synthetase"/>
    <property type="match status" value="1"/>
</dbReference>
<evidence type="ECO:0000256" key="7">
    <source>
        <dbReference type="ARBA" id="ARBA00048258"/>
    </source>
</evidence>
<dbReference type="InterPro" id="IPR014729">
    <property type="entry name" value="Rossmann-like_a/b/a_fold"/>
</dbReference>
<feature type="binding site" evidence="8">
    <location>
        <position position="176"/>
    </location>
    <ligand>
        <name>ATP</name>
        <dbReference type="ChEBI" id="CHEBI:30616"/>
    </ligand>
</feature>
<dbReference type="InterPro" id="IPR003721">
    <property type="entry name" value="Pantoate_ligase"/>
</dbReference>
<dbReference type="SUPFAM" id="SSF52374">
    <property type="entry name" value="Nucleotidylyl transferase"/>
    <property type="match status" value="1"/>
</dbReference>
<reference evidence="9 10" key="1">
    <citation type="submission" date="2019-04" db="EMBL/GenBank/DDBJ databases">
        <title>Natronospirillum operosus gen. nov., sp. nov., a haloalkaliphilic satellite isolated from decaying biomass of laboratory culture of cyanobacterium Geitlerinema sp. and proposal of Natronospirillaceae fam. nov. and Saccharospirillaceae fam. nov.</title>
        <authorList>
            <person name="Kevbrin V."/>
            <person name="Boltyanskaya Y."/>
            <person name="Koziaeva V."/>
            <person name="Grouzdev D.S."/>
            <person name="Park M."/>
            <person name="Cho J."/>
        </authorList>
    </citation>
    <scope>NUCLEOTIDE SEQUENCE [LARGE SCALE GENOMIC DNA]</scope>
    <source>
        <strain evidence="9 10">G-116</strain>
    </source>
</reference>
<dbReference type="GO" id="GO:0015940">
    <property type="term" value="P:pantothenate biosynthetic process"/>
    <property type="evidence" value="ECO:0007669"/>
    <property type="project" value="UniProtKB-UniRule"/>
</dbReference>
<feature type="binding site" evidence="8">
    <location>
        <begin position="30"/>
        <end position="37"/>
    </location>
    <ligand>
        <name>ATP</name>
        <dbReference type="ChEBI" id="CHEBI:30616"/>
    </ligand>
</feature>
<gene>
    <name evidence="8" type="primary">panC</name>
    <name evidence="9" type="ORF">E4656_07990</name>
</gene>
<dbReference type="OrthoDB" id="9773087at2"/>
<feature type="binding site" evidence="8">
    <location>
        <begin position="147"/>
        <end position="150"/>
    </location>
    <ligand>
        <name>ATP</name>
        <dbReference type="ChEBI" id="CHEBI:30616"/>
    </ligand>
</feature>
<name>A0A4Z0WH56_9GAMM</name>
<dbReference type="Pfam" id="PF02569">
    <property type="entry name" value="Pantoate_ligase"/>
    <property type="match status" value="1"/>
</dbReference>
<comment type="function">
    <text evidence="8">Catalyzes the condensation of pantoate with beta-alanine in an ATP-dependent reaction via a pantoyl-adenylate intermediate.</text>
</comment>
<comment type="similarity">
    <text evidence="2 8">Belongs to the pantothenate synthetase family.</text>
</comment>
<keyword evidence="5 8" id="KW-0547">Nucleotide-binding</keyword>
<dbReference type="GO" id="GO:0004592">
    <property type="term" value="F:pantoate-beta-alanine ligase activity"/>
    <property type="evidence" value="ECO:0007669"/>
    <property type="project" value="UniProtKB-UniRule"/>
</dbReference>
<evidence type="ECO:0000256" key="5">
    <source>
        <dbReference type="ARBA" id="ARBA00022741"/>
    </source>
</evidence>
<comment type="catalytic activity">
    <reaction evidence="7 8">
        <text>(R)-pantoate + beta-alanine + ATP = (R)-pantothenate + AMP + diphosphate + H(+)</text>
        <dbReference type="Rhea" id="RHEA:10912"/>
        <dbReference type="ChEBI" id="CHEBI:15378"/>
        <dbReference type="ChEBI" id="CHEBI:15980"/>
        <dbReference type="ChEBI" id="CHEBI:29032"/>
        <dbReference type="ChEBI" id="CHEBI:30616"/>
        <dbReference type="ChEBI" id="CHEBI:33019"/>
        <dbReference type="ChEBI" id="CHEBI:57966"/>
        <dbReference type="ChEBI" id="CHEBI:456215"/>
        <dbReference type="EC" id="6.3.2.1"/>
    </reaction>
</comment>
<dbReference type="AlphaFoldDB" id="A0A4Z0WH56"/>
<dbReference type="InterPro" id="IPR042176">
    <property type="entry name" value="Pantoate_ligase_C"/>
</dbReference>
<dbReference type="CDD" id="cd00560">
    <property type="entry name" value="PanC"/>
    <property type="match status" value="1"/>
</dbReference>
<keyword evidence="4 8" id="KW-0566">Pantothenate biosynthesis</keyword>
<feature type="binding site" evidence="8">
    <location>
        <position position="61"/>
    </location>
    <ligand>
        <name>beta-alanine</name>
        <dbReference type="ChEBI" id="CHEBI:57966"/>
    </ligand>
</feature>
<dbReference type="GO" id="GO:0005829">
    <property type="term" value="C:cytosol"/>
    <property type="evidence" value="ECO:0007669"/>
    <property type="project" value="TreeGrafter"/>
</dbReference>
<dbReference type="Proteomes" id="UP000297475">
    <property type="component" value="Unassembled WGS sequence"/>
</dbReference>
<dbReference type="PANTHER" id="PTHR21299:SF1">
    <property type="entry name" value="PANTOATE--BETA-ALANINE LIGASE"/>
    <property type="match status" value="1"/>
</dbReference>
<dbReference type="RefSeq" id="WP_135482676.1">
    <property type="nucleotide sequence ID" value="NZ_SRMF01000002.1"/>
</dbReference>
<feature type="active site" description="Proton donor" evidence="8">
    <location>
        <position position="37"/>
    </location>
</feature>
<organism evidence="9 10">
    <name type="scientific">Natronospirillum operosum</name>
    <dbReference type="NCBI Taxonomy" id="2759953"/>
    <lineage>
        <taxon>Bacteria</taxon>
        <taxon>Pseudomonadati</taxon>
        <taxon>Pseudomonadota</taxon>
        <taxon>Gammaproteobacteria</taxon>
        <taxon>Oceanospirillales</taxon>
        <taxon>Natronospirillaceae</taxon>
        <taxon>Natronospirillum</taxon>
    </lineage>
</organism>
<dbReference type="NCBIfam" id="TIGR00125">
    <property type="entry name" value="cyt_tran_rel"/>
    <property type="match status" value="1"/>
</dbReference>
<evidence type="ECO:0000256" key="3">
    <source>
        <dbReference type="ARBA" id="ARBA00022598"/>
    </source>
</evidence>
<keyword evidence="6 8" id="KW-0067">ATP-binding</keyword>
<dbReference type="InterPro" id="IPR004821">
    <property type="entry name" value="Cyt_trans-like"/>
</dbReference>
<comment type="subcellular location">
    <subcellularLocation>
        <location evidence="8">Cytoplasm</location>
    </subcellularLocation>
</comment>
<keyword evidence="10" id="KW-1185">Reference proteome</keyword>
<sequence length="282" mass="31749">MQIYTQPEELRQLRHELTLTGKTLAVVPTMGNLHDGHLSLIEKAQSLADLVICTIFVNPSQFGPEEDLDAYPRTPDADLAALRRYHVDGVFTPGVEGMYPPGDETRVTVPALSELHCGAVRPGHFTGVATVVCKFLNLIQADYAVFGEKDFQQLAIIRRMVTDLFIPTEIHGAPTLRAEDGLALSSRNGYLTADERQRAPELYRQLMLTRDRIQQGERDYRQLEQSAHEHLTREGWRPDYFSICRQHDLQAAEPTDQKLVILAAARLGRARLIDNLTVDLKP</sequence>
<keyword evidence="8" id="KW-0963">Cytoplasm</keyword>